<sequence length="687" mass="76190">MTDNAEAEWHILKFQPWHSAPDVSFWQKLSSLKLDTFQLDDQAQPLTGYFTPGRSTHVPARFTLDDSAFAPSSTVDASARSRYEWQAPGILYNTNTLEAFQRLNKTQILQYTSDAILDHVRDDENARAVAIDALNRFVLLTFADLKHHSFSYWFAFPALVPKASYEVRGAPCAVSSILSSTQQREALRGLLALRRVDPATRAVLGPFPPFFVLERLVDDAMRVVDVQTWRRAPQRTDVVETLFGFVDPCPLATHPGWPLRNFLALLTAHCAGARTLRILSFREHVHHLVDAVPETFLTWSKSLVFHVRASQPFLAPARVVGWELNRRGQLGPRSVALGQVLDPLRLAETSVDLNLKLMRWRQVPALDVAMLGRTKCLLLGAGTLGCATARSLLAWGFRHVTFVDHARVSHSNPVRQALFEFQDVGKPKAACAANALQRIYPLVHVQAHDVTIPMAGHALSSDALIEDAEHALKRLEALIEAHDVVFLGTDSRESRWLPTVLCAAKRKVLVNMALGFDSFMVMRHGVRCTTDTPLGCYFCTDVVSPRDSLRDRTLDQMCTVTRPGLAPMAAATAVELLVALLHAPEGKCVRATKPANASKPLEFVPHQVRGFVNAFETVVVEGPAFDKCIACSPTVVSAYMANGFELLARACNCATYLEELTGLSEWVDDADARMVDVDDSDEDRELV</sequence>
<keyword evidence="2" id="KW-1185">Reference proteome</keyword>
<gene>
    <name evidence="1" type="ORF">PsorP6_007325</name>
</gene>
<evidence type="ECO:0000313" key="2">
    <source>
        <dbReference type="Proteomes" id="UP001163321"/>
    </source>
</evidence>
<accession>A0ACC0WAU5</accession>
<proteinExistence type="predicted"/>
<name>A0ACC0WAU5_9STRA</name>
<comment type="caution">
    <text evidence="1">The sequence shown here is derived from an EMBL/GenBank/DDBJ whole genome shotgun (WGS) entry which is preliminary data.</text>
</comment>
<reference evidence="1 2" key="1">
    <citation type="journal article" date="2022" name="bioRxiv">
        <title>The genome of the oomycete Peronosclerospora sorghi, a cosmopolitan pathogen of maize and sorghum, is inflated with dispersed pseudogenes.</title>
        <authorList>
            <person name="Fletcher K."/>
            <person name="Martin F."/>
            <person name="Isakeit T."/>
            <person name="Cavanaugh K."/>
            <person name="Magill C."/>
            <person name="Michelmore R."/>
        </authorList>
    </citation>
    <scope>NUCLEOTIDE SEQUENCE [LARGE SCALE GENOMIC DNA]</scope>
    <source>
        <strain evidence="1">P6</strain>
    </source>
</reference>
<protein>
    <submittedName>
        <fullName evidence="1">Uncharacterized protein</fullName>
    </submittedName>
</protein>
<evidence type="ECO:0000313" key="1">
    <source>
        <dbReference type="EMBL" id="KAI9915245.1"/>
    </source>
</evidence>
<organism evidence="1 2">
    <name type="scientific">Peronosclerospora sorghi</name>
    <dbReference type="NCBI Taxonomy" id="230839"/>
    <lineage>
        <taxon>Eukaryota</taxon>
        <taxon>Sar</taxon>
        <taxon>Stramenopiles</taxon>
        <taxon>Oomycota</taxon>
        <taxon>Peronosporomycetes</taxon>
        <taxon>Peronosporales</taxon>
        <taxon>Peronosporaceae</taxon>
        <taxon>Peronosclerospora</taxon>
    </lineage>
</organism>
<dbReference type="Proteomes" id="UP001163321">
    <property type="component" value="Chromosome 3"/>
</dbReference>
<dbReference type="EMBL" id="CM047582">
    <property type="protein sequence ID" value="KAI9915245.1"/>
    <property type="molecule type" value="Genomic_DNA"/>
</dbReference>